<organism evidence="1 2">
    <name type="scientific">Orbilia ellipsospora</name>
    <dbReference type="NCBI Taxonomy" id="2528407"/>
    <lineage>
        <taxon>Eukaryota</taxon>
        <taxon>Fungi</taxon>
        <taxon>Dikarya</taxon>
        <taxon>Ascomycota</taxon>
        <taxon>Pezizomycotina</taxon>
        <taxon>Orbiliomycetes</taxon>
        <taxon>Orbiliales</taxon>
        <taxon>Orbiliaceae</taxon>
        <taxon>Orbilia</taxon>
    </lineage>
</organism>
<sequence length="99" mass="11347">MAKRTTDRRTETFSRRIGISEYSRRKIAHDTYLPQIFMHEEETIRNNAGNENGGKQRADVIGETSHGIADLLCGGCVRLVKVQSSIEDFEVESYWLDQL</sequence>
<name>A0AAV9X7N4_9PEZI</name>
<evidence type="ECO:0000313" key="1">
    <source>
        <dbReference type="EMBL" id="KAK6538085.1"/>
    </source>
</evidence>
<reference evidence="1 2" key="1">
    <citation type="submission" date="2019-10" db="EMBL/GenBank/DDBJ databases">
        <authorList>
            <person name="Palmer J.M."/>
        </authorList>
    </citation>
    <scope>NUCLEOTIDE SEQUENCE [LARGE SCALE GENOMIC DNA]</scope>
    <source>
        <strain evidence="1 2">TWF694</strain>
    </source>
</reference>
<dbReference type="AlphaFoldDB" id="A0AAV9X7N4"/>
<comment type="caution">
    <text evidence="1">The sequence shown here is derived from an EMBL/GenBank/DDBJ whole genome shotgun (WGS) entry which is preliminary data.</text>
</comment>
<evidence type="ECO:0000313" key="2">
    <source>
        <dbReference type="Proteomes" id="UP001365542"/>
    </source>
</evidence>
<keyword evidence="2" id="KW-1185">Reference proteome</keyword>
<accession>A0AAV9X7N4</accession>
<gene>
    <name evidence="1" type="ORF">TWF694_010970</name>
</gene>
<protein>
    <submittedName>
        <fullName evidence="1">Uncharacterized protein</fullName>
    </submittedName>
</protein>
<dbReference type="EMBL" id="JAVHJO010000008">
    <property type="protein sequence ID" value="KAK6538085.1"/>
    <property type="molecule type" value="Genomic_DNA"/>
</dbReference>
<dbReference type="Proteomes" id="UP001365542">
    <property type="component" value="Unassembled WGS sequence"/>
</dbReference>
<proteinExistence type="predicted"/>